<dbReference type="Pfam" id="PF00077">
    <property type="entry name" value="RVP"/>
    <property type="match status" value="1"/>
</dbReference>
<dbReference type="Pfam" id="PF22909">
    <property type="entry name" value="Caulimovir_coat_dom"/>
    <property type="match status" value="1"/>
</dbReference>
<evidence type="ECO:0000313" key="12">
    <source>
        <dbReference type="EMBL" id="KAJ3688349.1"/>
    </source>
</evidence>
<accession>A0AAD5Z7P4</accession>
<dbReference type="CDD" id="cd01647">
    <property type="entry name" value="RT_LTR"/>
    <property type="match status" value="1"/>
</dbReference>
<dbReference type="InterPro" id="IPR043502">
    <property type="entry name" value="DNA/RNA_pol_sf"/>
</dbReference>
<dbReference type="InterPro" id="IPR001969">
    <property type="entry name" value="Aspartic_peptidase_AS"/>
</dbReference>
<dbReference type="InterPro" id="IPR000477">
    <property type="entry name" value="RT_dom"/>
</dbReference>
<keyword evidence="13" id="KW-1185">Reference proteome</keyword>
<dbReference type="Gene3D" id="3.30.70.270">
    <property type="match status" value="1"/>
</dbReference>
<dbReference type="SUPFAM" id="SSF56672">
    <property type="entry name" value="DNA/RNA polymerases"/>
    <property type="match status" value="1"/>
</dbReference>
<dbReference type="InterPro" id="IPR018061">
    <property type="entry name" value="Retropepsins"/>
</dbReference>
<dbReference type="PANTHER" id="PTHR33064:SF37">
    <property type="entry name" value="RIBONUCLEASE H"/>
    <property type="match status" value="1"/>
</dbReference>
<evidence type="ECO:0000256" key="8">
    <source>
        <dbReference type="ARBA" id="ARBA00022801"/>
    </source>
</evidence>
<dbReference type="PROSITE" id="PS00141">
    <property type="entry name" value="ASP_PROTEASE"/>
    <property type="match status" value="1"/>
</dbReference>
<dbReference type="Proteomes" id="UP001210211">
    <property type="component" value="Unassembled WGS sequence"/>
</dbReference>
<evidence type="ECO:0000256" key="1">
    <source>
        <dbReference type="ARBA" id="ARBA00012493"/>
    </source>
</evidence>
<dbReference type="EC" id="2.7.7.49" evidence="1"/>
<evidence type="ECO:0000256" key="9">
    <source>
        <dbReference type="ARBA" id="ARBA00022918"/>
    </source>
</evidence>
<evidence type="ECO:0000256" key="4">
    <source>
        <dbReference type="ARBA" id="ARBA00022695"/>
    </source>
</evidence>
<dbReference type="GO" id="GO:0006508">
    <property type="term" value="P:proteolysis"/>
    <property type="evidence" value="ECO:0007669"/>
    <property type="project" value="UniProtKB-KW"/>
</dbReference>
<keyword evidence="7" id="KW-0255">Endonuclease</keyword>
<sequence length="1350" mass="153830">MEMDLTDNTQLAYAVSDMMISIHDFYNHIQLVVQTHGYESWRGGKSNLLISRSLIGRLSNTSHTNFWYNVQGVTEHLASKGIRAILGQPRSTAELRGRQWIIRLPTVPEVQHPQTNRVRSRADGSLAIRFEGYSTTAPAEPAVVGPNDEEILDEEMALMITTEEVEISFGEELESIQLLASLPKERAMQECCPIWDESKEDESEEEWLNPFALEGGGNKLSLSHHFAYAAEESELEYPKIKALSKMMESAFSTAESSLTNRRPTEPVMGPVNYPPASTSRTTPISTVHEIRDHIGKFKGGYAQQHNGRFNLPDAQGDTGAILVLPEDIGQYSDVISRWESITLNVVNDRNWTDNKSKVIFIENLLGDVEKKMFIQWRMAYPQEYEELIAVADDPQNVISSIRRMILLEDPYQGSTEEQTPAYQDLERLSCHNVKDLFNYMNDYKILAAKFGRMAAIIENMELSDSWDVLSVDLNEPDSDAICSLSEGEVGNVASAIINDLPFGQQAFMMQAEQPSWAHCENCRLTVCPMCSRFRLGRRIRARVQPIAPYDSKDQLINELISYIQYLLAENEKLKQQLFEDKTEDLETEFDELMRKEKGKTKLQFEDEEVNEEIEMEPKNPNGALRIASANTISDEEIERFNTVVQDPVRGKRVLNRLYNMEIIFEIPGVKPFKVQAILDTGATVCCVNQEIVPQEALEPSAYPIQINGVNSTQIASLKLKNGNMMIESNRFKISFTYSFSMGKKEGVQMLIGCNFIRSMQGGLRIEGQNVTFYKNITTIATTVDAEVVQAAIPELDLSALEYIEVREAVAYHQEQESQQFKERFKPLLDRLKHQGFIGENPLKHWSKNQVTCSLDIINPDIQIQDKPMKHVMPQMKEQFEKHTKALLQLGVIRPSKSRHRTMTIMVNSGTTIDPVTGKEVKDKERMVFNYRSLNDNTHKDQYNLPGINTILKKVGHSKIYSKFDLKSRFHQVAMAPESIEWTAFVVPSGLYEWLVMPFGLKNAPAIFQRKMDQCFAGTEDFIAVYIDDILVFSENEEQHAKHLRKMLEICEKWGLVLSPTKMKIAVREIEFLGAIIGKSKIKLQPHVIKKIVSFDEEKLKEKAGLRAWLGILNYARSYIPKLGTLLGPLYTKTSPYGDKRLKPSDYELIRKIKEKVQNLPDLELPPTGSYIILETDGCMEGWGGICKWKPKKHDPRSIEKICAYASGKFPVIKSTIDAEIHACMETLKALKIHYLDQQEITLRIDCQAIISFFNKSAQNKPSRVRWINFVDYVTGTGVQINFEHIDGKMNCLADALSRLTTKLAYIERIHEQVELFMSHLEDSFKEVNDYSDIRVLEELAQLTDKISSLC</sequence>
<reference evidence="12 13" key="1">
    <citation type="journal article" date="2022" name="Cell">
        <title>Repeat-based holocentromeres influence genome architecture and karyotype evolution.</title>
        <authorList>
            <person name="Hofstatter P.G."/>
            <person name="Thangavel G."/>
            <person name="Lux T."/>
            <person name="Neumann P."/>
            <person name="Vondrak T."/>
            <person name="Novak P."/>
            <person name="Zhang M."/>
            <person name="Costa L."/>
            <person name="Castellani M."/>
            <person name="Scott A."/>
            <person name="Toegelov H."/>
            <person name="Fuchs J."/>
            <person name="Mata-Sucre Y."/>
            <person name="Dias Y."/>
            <person name="Vanzela A.L.L."/>
            <person name="Huettel B."/>
            <person name="Almeida C.C.S."/>
            <person name="Simkova H."/>
            <person name="Souza G."/>
            <person name="Pedrosa-Harand A."/>
            <person name="Macas J."/>
            <person name="Mayer K.F.X."/>
            <person name="Houben A."/>
            <person name="Marques A."/>
        </authorList>
    </citation>
    <scope>NUCLEOTIDE SEQUENCE [LARGE SCALE GENOMIC DNA]</scope>
    <source>
        <strain evidence="12">RhyTen1mFocal</strain>
    </source>
</reference>
<evidence type="ECO:0000256" key="3">
    <source>
        <dbReference type="ARBA" id="ARBA00022679"/>
    </source>
</evidence>
<evidence type="ECO:0000256" key="10">
    <source>
        <dbReference type="SAM" id="MobiDB-lite"/>
    </source>
</evidence>
<dbReference type="SUPFAM" id="SSF50630">
    <property type="entry name" value="Acid proteases"/>
    <property type="match status" value="1"/>
</dbReference>
<evidence type="ECO:0000256" key="5">
    <source>
        <dbReference type="ARBA" id="ARBA00022722"/>
    </source>
</evidence>
<dbReference type="Pfam" id="PF00078">
    <property type="entry name" value="RVT_1"/>
    <property type="match status" value="1"/>
</dbReference>
<evidence type="ECO:0000313" key="13">
    <source>
        <dbReference type="Proteomes" id="UP001210211"/>
    </source>
</evidence>
<feature type="domain" description="Reverse transcriptase" evidence="11">
    <location>
        <begin position="896"/>
        <end position="1076"/>
    </location>
</feature>
<keyword evidence="3" id="KW-0808">Transferase</keyword>
<name>A0AAD5Z7P4_9POAL</name>
<dbReference type="FunFam" id="3.10.10.10:FF:000007">
    <property type="entry name" value="Retrovirus-related Pol polyprotein from transposon 17.6-like Protein"/>
    <property type="match status" value="1"/>
</dbReference>
<evidence type="ECO:0000256" key="2">
    <source>
        <dbReference type="ARBA" id="ARBA00022670"/>
    </source>
</evidence>
<comment type="caution">
    <text evidence="12">The sequence shown here is derived from an EMBL/GenBank/DDBJ whole genome shotgun (WGS) entry which is preliminary data.</text>
</comment>
<organism evidence="12 13">
    <name type="scientific">Rhynchospora tenuis</name>
    <dbReference type="NCBI Taxonomy" id="198213"/>
    <lineage>
        <taxon>Eukaryota</taxon>
        <taxon>Viridiplantae</taxon>
        <taxon>Streptophyta</taxon>
        <taxon>Embryophyta</taxon>
        <taxon>Tracheophyta</taxon>
        <taxon>Spermatophyta</taxon>
        <taxon>Magnoliopsida</taxon>
        <taxon>Liliopsida</taxon>
        <taxon>Poales</taxon>
        <taxon>Cyperaceae</taxon>
        <taxon>Cyperoideae</taxon>
        <taxon>Rhynchosporeae</taxon>
        <taxon>Rhynchospora</taxon>
    </lineage>
</organism>
<dbReference type="PROSITE" id="PS50878">
    <property type="entry name" value="RT_POL"/>
    <property type="match status" value="1"/>
</dbReference>
<dbReference type="Gene3D" id="2.40.70.10">
    <property type="entry name" value="Acid Proteases"/>
    <property type="match status" value="1"/>
</dbReference>
<feature type="region of interest" description="Disordered" evidence="10">
    <location>
        <begin position="255"/>
        <end position="282"/>
    </location>
</feature>
<evidence type="ECO:0000259" key="11">
    <source>
        <dbReference type="PROSITE" id="PS50878"/>
    </source>
</evidence>
<keyword evidence="4" id="KW-0548">Nucleotidyltransferase</keyword>
<protein>
    <recommendedName>
        <fullName evidence="1">RNA-directed DNA polymerase</fullName>
        <ecNumber evidence="1">2.7.7.49</ecNumber>
    </recommendedName>
</protein>
<dbReference type="Gene3D" id="3.30.420.10">
    <property type="entry name" value="Ribonuclease H-like superfamily/Ribonuclease H"/>
    <property type="match status" value="1"/>
</dbReference>
<dbReference type="InterPro" id="IPR036397">
    <property type="entry name" value="RNaseH_sf"/>
</dbReference>
<dbReference type="InterPro" id="IPR041373">
    <property type="entry name" value="RT_RNaseH"/>
</dbReference>
<dbReference type="GO" id="GO:0003676">
    <property type="term" value="F:nucleic acid binding"/>
    <property type="evidence" value="ECO:0007669"/>
    <property type="project" value="InterPro"/>
</dbReference>
<evidence type="ECO:0000256" key="7">
    <source>
        <dbReference type="ARBA" id="ARBA00022759"/>
    </source>
</evidence>
<dbReference type="PANTHER" id="PTHR33064">
    <property type="entry name" value="POL PROTEIN"/>
    <property type="match status" value="1"/>
</dbReference>
<dbReference type="Pfam" id="PF17917">
    <property type="entry name" value="RT_RNaseH"/>
    <property type="match status" value="1"/>
</dbReference>
<dbReference type="Gene3D" id="3.10.10.10">
    <property type="entry name" value="HIV Type 1 Reverse Transcriptase, subunit A, domain 1"/>
    <property type="match status" value="1"/>
</dbReference>
<keyword evidence="2" id="KW-0645">Protease</keyword>
<keyword evidence="5" id="KW-0540">Nuclease</keyword>
<dbReference type="EMBL" id="JAMRDG010000002">
    <property type="protein sequence ID" value="KAJ3688349.1"/>
    <property type="molecule type" value="Genomic_DNA"/>
</dbReference>
<dbReference type="GO" id="GO:0004190">
    <property type="term" value="F:aspartic-type endopeptidase activity"/>
    <property type="evidence" value="ECO:0007669"/>
    <property type="project" value="UniProtKB-KW"/>
</dbReference>
<keyword evidence="9" id="KW-0695">RNA-directed DNA polymerase</keyword>
<gene>
    <name evidence="12" type="ORF">LUZ61_017513</name>
</gene>
<dbReference type="InterPro" id="IPR021109">
    <property type="entry name" value="Peptidase_aspartic_dom_sf"/>
</dbReference>
<dbReference type="InterPro" id="IPR051320">
    <property type="entry name" value="Viral_Replic_Matur_Polypro"/>
</dbReference>
<proteinExistence type="predicted"/>
<keyword evidence="6" id="KW-0064">Aspartyl protease</keyword>
<keyword evidence="8" id="KW-0378">Hydrolase</keyword>
<dbReference type="GO" id="GO:0003964">
    <property type="term" value="F:RNA-directed DNA polymerase activity"/>
    <property type="evidence" value="ECO:0007669"/>
    <property type="project" value="UniProtKB-KW"/>
</dbReference>
<dbReference type="InterPro" id="IPR043128">
    <property type="entry name" value="Rev_trsase/Diguanyl_cyclase"/>
</dbReference>
<dbReference type="GO" id="GO:0004519">
    <property type="term" value="F:endonuclease activity"/>
    <property type="evidence" value="ECO:0007669"/>
    <property type="project" value="UniProtKB-KW"/>
</dbReference>
<evidence type="ECO:0000256" key="6">
    <source>
        <dbReference type="ARBA" id="ARBA00022750"/>
    </source>
</evidence>